<dbReference type="AlphaFoldDB" id="A0A916JPG0"/>
<accession>A0A916JPG0</accession>
<protein>
    <submittedName>
        <fullName evidence="1">Uncharacterized protein</fullName>
    </submittedName>
</protein>
<proteinExistence type="predicted"/>
<dbReference type="KEGG" id="ptan:CRYO30217_02509"/>
<reference evidence="1" key="1">
    <citation type="submission" date="2021-04" db="EMBL/GenBank/DDBJ databases">
        <authorList>
            <person name="Rodrigo-Torres L."/>
            <person name="Arahal R. D."/>
            <person name="Lucena T."/>
        </authorList>
    </citation>
    <scope>NUCLEOTIDE SEQUENCE</scope>
    <source>
        <strain evidence="1">AS29M-1</strain>
    </source>
</reference>
<keyword evidence="2" id="KW-1185">Reference proteome</keyword>
<organism evidence="1 2">
    <name type="scientific">Parvicella tangerina</name>
    <dbReference type="NCBI Taxonomy" id="2829795"/>
    <lineage>
        <taxon>Bacteria</taxon>
        <taxon>Pseudomonadati</taxon>
        <taxon>Bacteroidota</taxon>
        <taxon>Flavobacteriia</taxon>
        <taxon>Flavobacteriales</taxon>
        <taxon>Parvicellaceae</taxon>
        <taxon>Parvicella</taxon>
    </lineage>
</organism>
<dbReference type="RefSeq" id="WP_258542732.1">
    <property type="nucleotide sequence ID" value="NZ_OU015584.1"/>
</dbReference>
<sequence length="169" mass="19244">MSNYTLSNISDFHSDEMTGNYLVLFGVDKIPPHIGYVQNQYYYSKSSQGVKRKFDFNKVISSINRKGLPTIVIELNGLSLDPDQFFIGSNLSKGESCLNPIKEMMGRSNEAIKEVKYLFDLLDLLLKEGYIQKVEHLNCEKFISNGSISLKKYTQEDIDKAILDAKRPC</sequence>
<name>A0A916JPG0_9FLAO</name>
<gene>
    <name evidence="1" type="ORF">CRYO30217_02509</name>
</gene>
<dbReference type="EMBL" id="OU015584">
    <property type="protein sequence ID" value="CAG5084578.1"/>
    <property type="molecule type" value="Genomic_DNA"/>
</dbReference>
<evidence type="ECO:0000313" key="2">
    <source>
        <dbReference type="Proteomes" id="UP000683507"/>
    </source>
</evidence>
<evidence type="ECO:0000313" key="1">
    <source>
        <dbReference type="EMBL" id="CAG5084578.1"/>
    </source>
</evidence>
<dbReference type="Proteomes" id="UP000683507">
    <property type="component" value="Chromosome"/>
</dbReference>